<protein>
    <submittedName>
        <fullName evidence="1">Uncharacterized protein</fullName>
    </submittedName>
</protein>
<evidence type="ECO:0000313" key="1">
    <source>
        <dbReference type="EMBL" id="KKL19085.1"/>
    </source>
</evidence>
<comment type="caution">
    <text evidence="1">The sequence shown here is derived from an EMBL/GenBank/DDBJ whole genome shotgun (WGS) entry which is preliminary data.</text>
</comment>
<accession>A0A0F9BBJ6</accession>
<name>A0A0F9BBJ6_9ZZZZ</name>
<dbReference type="EMBL" id="LAZR01038616">
    <property type="protein sequence ID" value="KKL19085.1"/>
    <property type="molecule type" value="Genomic_DNA"/>
</dbReference>
<dbReference type="AlphaFoldDB" id="A0A0F9BBJ6"/>
<reference evidence="1" key="1">
    <citation type="journal article" date="2015" name="Nature">
        <title>Complex archaea that bridge the gap between prokaryotes and eukaryotes.</title>
        <authorList>
            <person name="Spang A."/>
            <person name="Saw J.H."/>
            <person name="Jorgensen S.L."/>
            <person name="Zaremba-Niedzwiedzka K."/>
            <person name="Martijn J."/>
            <person name="Lind A.E."/>
            <person name="van Eijk R."/>
            <person name="Schleper C."/>
            <person name="Guy L."/>
            <person name="Ettema T.J."/>
        </authorList>
    </citation>
    <scope>NUCLEOTIDE SEQUENCE</scope>
</reference>
<sequence length="66" mass="7549">MPTSLIDRTYRVTLPSGAEARVNRFDLNMCRFGDMDGGYDRHIQLTDSAWIRHRLLKIIPEDKGGA</sequence>
<gene>
    <name evidence="1" type="ORF">LCGC14_2469020</name>
</gene>
<organism evidence="1">
    <name type="scientific">marine sediment metagenome</name>
    <dbReference type="NCBI Taxonomy" id="412755"/>
    <lineage>
        <taxon>unclassified sequences</taxon>
        <taxon>metagenomes</taxon>
        <taxon>ecological metagenomes</taxon>
    </lineage>
</organism>
<proteinExistence type="predicted"/>